<keyword evidence="16" id="KW-0594">Phospholipid biosynthesis</keyword>
<dbReference type="Pfam" id="PF01148">
    <property type="entry name" value="CTP_transf_1"/>
    <property type="match status" value="1"/>
</dbReference>
<feature type="transmembrane region" description="Helical" evidence="20">
    <location>
        <begin position="166"/>
        <end position="183"/>
    </location>
</feature>
<evidence type="ECO:0000313" key="22">
    <source>
        <dbReference type="Proteomes" id="UP000321424"/>
    </source>
</evidence>
<feature type="compositionally biased region" description="Low complexity" evidence="19">
    <location>
        <begin position="63"/>
        <end position="88"/>
    </location>
</feature>
<dbReference type="PANTHER" id="PTHR46382:SF1">
    <property type="entry name" value="PHOSPHATIDATE CYTIDYLYLTRANSFERASE"/>
    <property type="match status" value="1"/>
</dbReference>
<reference evidence="21 22" key="1">
    <citation type="submission" date="2019-07" db="EMBL/GenBank/DDBJ databases">
        <title>Whole genome shotgun sequence of Nocardia ninae NBRC 108245.</title>
        <authorList>
            <person name="Hosoyama A."/>
            <person name="Uohara A."/>
            <person name="Ohji S."/>
            <person name="Ichikawa N."/>
        </authorList>
    </citation>
    <scope>NUCLEOTIDE SEQUENCE [LARGE SCALE GENOMIC DNA]</scope>
    <source>
        <strain evidence="21 22">NBRC 108245</strain>
    </source>
</reference>
<keyword evidence="9" id="KW-0444">Lipid biosynthesis</keyword>
<dbReference type="Proteomes" id="UP000321424">
    <property type="component" value="Unassembled WGS sequence"/>
</dbReference>
<keyword evidence="17" id="KW-1208">Phospholipid metabolism</keyword>
<dbReference type="EMBL" id="BJXA01000010">
    <property type="protein sequence ID" value="GEM37563.1"/>
    <property type="molecule type" value="Genomic_DNA"/>
</dbReference>
<keyword evidence="15 20" id="KW-0472">Membrane</keyword>
<feature type="transmembrane region" description="Helical" evidence="20">
    <location>
        <begin position="277"/>
        <end position="297"/>
    </location>
</feature>
<keyword evidence="22" id="KW-1185">Reference proteome</keyword>
<sequence>MGHRSTPARAGDERNDELSDGTIVAENAAATGAAEEPRPVNGTAEARQEHVRDAGASGHEPLASAAASGHDASADGDGSAARLDGAAGQQPQTSEASVWASNAAGAEEAPAASAAEHDPEAHGPNAVLAAAPAPGSRAGRNLPAALAVGFGLGLSLIAILLFVPKVFIGVVGVAVGVATWEVAKRLREADVLVPRIPLIVGGQAVFWLGWPYGASGVAGAFAGTALTCMVWRLFDHGLQTAPRNFLRDTAIALFTLAWIPLLASFATLLLLEPDGNLRVLTFMILVVCSDVGGYVAGVLFGRHPMVPSISPKKSWEGFGGSLVFTVIGGLLTVTLLLEANSMIGVVLGVGLVLVATCGDLIESQIKRELGIKDMGTLLPGHGGIMDRLDSMLPSAFVSWLVLSTLL</sequence>
<feature type="transmembrane region" description="Helical" evidence="20">
    <location>
        <begin position="343"/>
        <end position="361"/>
    </location>
</feature>
<evidence type="ECO:0000256" key="7">
    <source>
        <dbReference type="ARBA" id="ARBA00019373"/>
    </source>
</evidence>
<evidence type="ECO:0000256" key="14">
    <source>
        <dbReference type="ARBA" id="ARBA00023098"/>
    </source>
</evidence>
<evidence type="ECO:0000256" key="15">
    <source>
        <dbReference type="ARBA" id="ARBA00023136"/>
    </source>
</evidence>
<dbReference type="GO" id="GO:0004605">
    <property type="term" value="F:phosphatidate cytidylyltransferase activity"/>
    <property type="evidence" value="ECO:0007669"/>
    <property type="project" value="UniProtKB-EC"/>
</dbReference>
<evidence type="ECO:0000256" key="20">
    <source>
        <dbReference type="SAM" id="Phobius"/>
    </source>
</evidence>
<comment type="pathway">
    <text evidence="3 18">Phospholipid metabolism; CDP-diacylglycerol biosynthesis; CDP-diacylglycerol from sn-glycerol 3-phosphate: step 3/3.</text>
</comment>
<evidence type="ECO:0000313" key="21">
    <source>
        <dbReference type="EMBL" id="GEM37563.1"/>
    </source>
</evidence>
<evidence type="ECO:0000256" key="19">
    <source>
        <dbReference type="SAM" id="MobiDB-lite"/>
    </source>
</evidence>
<feature type="compositionally biased region" description="Low complexity" evidence="19">
    <location>
        <begin position="25"/>
        <end position="34"/>
    </location>
</feature>
<dbReference type="PROSITE" id="PS01315">
    <property type="entry name" value="CDS"/>
    <property type="match status" value="1"/>
</dbReference>
<evidence type="ECO:0000256" key="16">
    <source>
        <dbReference type="ARBA" id="ARBA00023209"/>
    </source>
</evidence>
<comment type="similarity">
    <text evidence="5 18">Belongs to the CDS family.</text>
</comment>
<keyword evidence="12 18" id="KW-0548">Nucleotidyltransferase</keyword>
<comment type="subcellular location">
    <subcellularLocation>
        <location evidence="2">Cell membrane</location>
        <topology evidence="2">Multi-pass membrane protein</topology>
    </subcellularLocation>
</comment>
<name>A0A511MA80_9NOCA</name>
<keyword evidence="10 18" id="KW-0808">Transferase</keyword>
<evidence type="ECO:0000256" key="4">
    <source>
        <dbReference type="ARBA" id="ARBA00005189"/>
    </source>
</evidence>
<organism evidence="21 22">
    <name type="scientific">Nocardia ninae NBRC 108245</name>
    <dbReference type="NCBI Taxonomy" id="1210091"/>
    <lineage>
        <taxon>Bacteria</taxon>
        <taxon>Bacillati</taxon>
        <taxon>Actinomycetota</taxon>
        <taxon>Actinomycetes</taxon>
        <taxon>Mycobacteriales</taxon>
        <taxon>Nocardiaceae</taxon>
        <taxon>Nocardia</taxon>
    </lineage>
</organism>
<keyword evidence="8" id="KW-1003">Cell membrane</keyword>
<comment type="pathway">
    <text evidence="4">Lipid metabolism.</text>
</comment>
<feature type="compositionally biased region" description="Low complexity" evidence="19">
    <location>
        <begin position="122"/>
        <end position="133"/>
    </location>
</feature>
<feature type="transmembrane region" description="Helical" evidence="20">
    <location>
        <begin position="192"/>
        <end position="210"/>
    </location>
</feature>
<evidence type="ECO:0000256" key="10">
    <source>
        <dbReference type="ARBA" id="ARBA00022679"/>
    </source>
</evidence>
<evidence type="ECO:0000256" key="6">
    <source>
        <dbReference type="ARBA" id="ARBA00012487"/>
    </source>
</evidence>
<evidence type="ECO:0000256" key="8">
    <source>
        <dbReference type="ARBA" id="ARBA00022475"/>
    </source>
</evidence>
<evidence type="ECO:0000256" key="12">
    <source>
        <dbReference type="ARBA" id="ARBA00022695"/>
    </source>
</evidence>
<feature type="transmembrane region" description="Helical" evidence="20">
    <location>
        <begin position="246"/>
        <end position="271"/>
    </location>
</feature>
<protein>
    <recommendedName>
        <fullName evidence="7 18">Phosphatidate cytidylyltransferase</fullName>
        <ecNumber evidence="6 18">2.7.7.41</ecNumber>
    </recommendedName>
</protein>
<evidence type="ECO:0000256" key="9">
    <source>
        <dbReference type="ARBA" id="ARBA00022516"/>
    </source>
</evidence>
<evidence type="ECO:0000256" key="11">
    <source>
        <dbReference type="ARBA" id="ARBA00022692"/>
    </source>
</evidence>
<feature type="region of interest" description="Disordered" evidence="19">
    <location>
        <begin position="1"/>
        <end position="133"/>
    </location>
</feature>
<comment type="caution">
    <text evidence="21">The sequence shown here is derived from an EMBL/GenBank/DDBJ whole genome shotgun (WGS) entry which is preliminary data.</text>
</comment>
<keyword evidence="14" id="KW-0443">Lipid metabolism</keyword>
<keyword evidence="11 18" id="KW-0812">Transmembrane</keyword>
<dbReference type="GO" id="GO:0016024">
    <property type="term" value="P:CDP-diacylglycerol biosynthetic process"/>
    <property type="evidence" value="ECO:0007669"/>
    <property type="project" value="UniProtKB-UniPathway"/>
</dbReference>
<proteinExistence type="inferred from homology"/>
<dbReference type="UniPathway" id="UPA00557">
    <property type="reaction ID" value="UER00614"/>
</dbReference>
<evidence type="ECO:0000256" key="13">
    <source>
        <dbReference type="ARBA" id="ARBA00022989"/>
    </source>
</evidence>
<comment type="catalytic activity">
    <reaction evidence="1 18">
        <text>a 1,2-diacyl-sn-glycero-3-phosphate + CTP + H(+) = a CDP-1,2-diacyl-sn-glycerol + diphosphate</text>
        <dbReference type="Rhea" id="RHEA:16229"/>
        <dbReference type="ChEBI" id="CHEBI:15378"/>
        <dbReference type="ChEBI" id="CHEBI:33019"/>
        <dbReference type="ChEBI" id="CHEBI:37563"/>
        <dbReference type="ChEBI" id="CHEBI:58332"/>
        <dbReference type="ChEBI" id="CHEBI:58608"/>
        <dbReference type="EC" id="2.7.7.41"/>
    </reaction>
</comment>
<evidence type="ECO:0000256" key="1">
    <source>
        <dbReference type="ARBA" id="ARBA00001698"/>
    </source>
</evidence>
<evidence type="ECO:0000256" key="18">
    <source>
        <dbReference type="RuleBase" id="RU003938"/>
    </source>
</evidence>
<evidence type="ECO:0000256" key="2">
    <source>
        <dbReference type="ARBA" id="ARBA00004651"/>
    </source>
</evidence>
<dbReference type="GO" id="GO:0005886">
    <property type="term" value="C:plasma membrane"/>
    <property type="evidence" value="ECO:0007669"/>
    <property type="project" value="UniProtKB-SubCell"/>
</dbReference>
<gene>
    <name evidence="21" type="ORF">NN4_20820</name>
</gene>
<evidence type="ECO:0000256" key="17">
    <source>
        <dbReference type="ARBA" id="ARBA00023264"/>
    </source>
</evidence>
<feature type="transmembrane region" description="Helical" evidence="20">
    <location>
        <begin position="216"/>
        <end position="234"/>
    </location>
</feature>
<dbReference type="EC" id="2.7.7.41" evidence="6 18"/>
<evidence type="ECO:0000256" key="3">
    <source>
        <dbReference type="ARBA" id="ARBA00005119"/>
    </source>
</evidence>
<dbReference type="InterPro" id="IPR000374">
    <property type="entry name" value="PC_trans"/>
</dbReference>
<evidence type="ECO:0000256" key="5">
    <source>
        <dbReference type="ARBA" id="ARBA00010185"/>
    </source>
</evidence>
<dbReference type="AlphaFoldDB" id="A0A511MA80"/>
<accession>A0A511MA80</accession>
<dbReference type="PANTHER" id="PTHR46382">
    <property type="entry name" value="PHOSPHATIDATE CYTIDYLYLTRANSFERASE"/>
    <property type="match status" value="1"/>
</dbReference>
<feature type="compositionally biased region" description="Low complexity" evidence="19">
    <location>
        <begin position="100"/>
        <end position="114"/>
    </location>
</feature>
<keyword evidence="13 20" id="KW-1133">Transmembrane helix</keyword>
<feature type="transmembrane region" description="Helical" evidence="20">
    <location>
        <begin position="318"/>
        <end position="337"/>
    </location>
</feature>